<dbReference type="GO" id="GO:0031902">
    <property type="term" value="C:late endosome membrane"/>
    <property type="evidence" value="ECO:0007669"/>
    <property type="project" value="TreeGrafter"/>
</dbReference>
<evidence type="ECO:0000256" key="1">
    <source>
        <dbReference type="ARBA" id="ARBA00004163"/>
    </source>
</evidence>
<accession>A0AAV0AZM2</accession>
<comment type="function">
    <text evidence="11">SNARE required for protein transport between the ER and the Golgi complex.</text>
</comment>
<dbReference type="GO" id="GO:0000139">
    <property type="term" value="C:Golgi membrane"/>
    <property type="evidence" value="ECO:0007669"/>
    <property type="project" value="UniProtKB-SubCell"/>
</dbReference>
<evidence type="ECO:0000256" key="13">
    <source>
        <dbReference type="SAM" id="Phobius"/>
    </source>
</evidence>
<dbReference type="GO" id="GO:0012507">
    <property type="term" value="C:ER to Golgi transport vesicle membrane"/>
    <property type="evidence" value="ECO:0007669"/>
    <property type="project" value="TreeGrafter"/>
</dbReference>
<keyword evidence="3 11" id="KW-0813">Transport</keyword>
<dbReference type="Proteomes" id="UP001153365">
    <property type="component" value="Unassembled WGS sequence"/>
</dbReference>
<dbReference type="GO" id="GO:0000149">
    <property type="term" value="F:SNARE binding"/>
    <property type="evidence" value="ECO:0007669"/>
    <property type="project" value="TreeGrafter"/>
</dbReference>
<dbReference type="EMBL" id="CALTRL010001991">
    <property type="protein sequence ID" value="CAH7674393.1"/>
    <property type="molecule type" value="Genomic_DNA"/>
</dbReference>
<dbReference type="AlphaFoldDB" id="A0AAV0AZM2"/>
<keyword evidence="5 11" id="KW-0653">Protein transport</keyword>
<evidence type="ECO:0000256" key="10">
    <source>
        <dbReference type="ARBA" id="ARBA00040957"/>
    </source>
</evidence>
<dbReference type="InterPro" id="IPR027027">
    <property type="entry name" value="GOSR2/Membrin/Bos1"/>
</dbReference>
<dbReference type="GO" id="GO:0005789">
    <property type="term" value="C:endoplasmic reticulum membrane"/>
    <property type="evidence" value="ECO:0007669"/>
    <property type="project" value="UniProtKB-SubCell"/>
</dbReference>
<sequence>MNSLYSLAIRQVSNLQSELSNLEHTFSSTAATTSSTSSKSSPSNNDRVIQNGQIAASLASLQNTIDDYVSMSRSEVVESKRIKADSRIQKFREDYLGLKQRFELIKSLEQRKVEELQHSELLGMNHPNSYHKSNSSNSIYTAESPFQQQRSSLHRTNAANNRIHSNYRVNSALDENDFLKQTSSTLDVYISQGQAVLGNLGDQREMLKGTQKRLRSAANLMGLSRETIQFIERRSKGDFILFGIGVLFTFFSFFYILKFLG</sequence>
<keyword evidence="4 13" id="KW-0812">Transmembrane</keyword>
<dbReference type="GO" id="GO:0006888">
    <property type="term" value="P:endoplasmic reticulum to Golgi vesicle-mediated transport"/>
    <property type="evidence" value="ECO:0007669"/>
    <property type="project" value="TreeGrafter"/>
</dbReference>
<evidence type="ECO:0000256" key="8">
    <source>
        <dbReference type="ARBA" id="ARBA00023136"/>
    </source>
</evidence>
<comment type="caution">
    <text evidence="14">The sequence shown here is derived from an EMBL/GenBank/DDBJ whole genome shotgun (WGS) entry which is preliminary data.</text>
</comment>
<dbReference type="GO" id="GO:0031201">
    <property type="term" value="C:SNARE complex"/>
    <property type="evidence" value="ECO:0007669"/>
    <property type="project" value="TreeGrafter"/>
</dbReference>
<evidence type="ECO:0000256" key="6">
    <source>
        <dbReference type="ARBA" id="ARBA00022989"/>
    </source>
</evidence>
<dbReference type="CDD" id="cd15863">
    <property type="entry name" value="SNARE_GS27"/>
    <property type="match status" value="1"/>
</dbReference>
<protein>
    <recommendedName>
        <fullName evidence="10 11">Protein transport protein BOS1</fullName>
    </recommendedName>
</protein>
<evidence type="ECO:0000256" key="5">
    <source>
        <dbReference type="ARBA" id="ARBA00022927"/>
    </source>
</evidence>
<gene>
    <name evidence="14" type="ORF">PPACK8108_LOCUS9303</name>
</gene>
<comment type="similarity">
    <text evidence="9 11">Belongs to the BOS1 family.</text>
</comment>
<evidence type="ECO:0000256" key="9">
    <source>
        <dbReference type="ARBA" id="ARBA00037983"/>
    </source>
</evidence>
<dbReference type="GO" id="GO:0006906">
    <property type="term" value="P:vesicle fusion"/>
    <property type="evidence" value="ECO:0007669"/>
    <property type="project" value="TreeGrafter"/>
</dbReference>
<reference evidence="14" key="1">
    <citation type="submission" date="2022-06" db="EMBL/GenBank/DDBJ databases">
        <authorList>
            <consortium name="SYNGENTA / RWTH Aachen University"/>
        </authorList>
    </citation>
    <scope>NUCLEOTIDE SEQUENCE</scope>
</reference>
<evidence type="ECO:0000256" key="12">
    <source>
        <dbReference type="SAM" id="MobiDB-lite"/>
    </source>
</evidence>
<dbReference type="PIRSF" id="PIRSF028865">
    <property type="entry name" value="Membrin-2"/>
    <property type="match status" value="1"/>
</dbReference>
<evidence type="ECO:0000256" key="2">
    <source>
        <dbReference type="ARBA" id="ARBA00004409"/>
    </source>
</evidence>
<proteinExistence type="inferred from homology"/>
<keyword evidence="8 11" id="KW-0472">Membrane</keyword>
<evidence type="ECO:0000313" key="15">
    <source>
        <dbReference type="Proteomes" id="UP001153365"/>
    </source>
</evidence>
<keyword evidence="15" id="KW-1185">Reference proteome</keyword>
<dbReference type="PANTHER" id="PTHR21230">
    <property type="entry name" value="VESICLE TRANSPORT V-SNARE PROTEIN VTI1-RELATED"/>
    <property type="match status" value="1"/>
</dbReference>
<organism evidence="14 15">
    <name type="scientific">Phakopsora pachyrhizi</name>
    <name type="common">Asian soybean rust disease fungus</name>
    <dbReference type="NCBI Taxonomy" id="170000"/>
    <lineage>
        <taxon>Eukaryota</taxon>
        <taxon>Fungi</taxon>
        <taxon>Dikarya</taxon>
        <taxon>Basidiomycota</taxon>
        <taxon>Pucciniomycotina</taxon>
        <taxon>Pucciniomycetes</taxon>
        <taxon>Pucciniales</taxon>
        <taxon>Phakopsoraceae</taxon>
        <taxon>Phakopsora</taxon>
    </lineage>
</organism>
<dbReference type="GO" id="GO:0015031">
    <property type="term" value="P:protein transport"/>
    <property type="evidence" value="ECO:0007669"/>
    <property type="project" value="UniProtKB-KW"/>
</dbReference>
<dbReference type="GO" id="GO:0005484">
    <property type="term" value="F:SNAP receptor activity"/>
    <property type="evidence" value="ECO:0007669"/>
    <property type="project" value="InterPro"/>
</dbReference>
<feature type="transmembrane region" description="Helical" evidence="13">
    <location>
        <begin position="239"/>
        <end position="257"/>
    </location>
</feature>
<evidence type="ECO:0000256" key="3">
    <source>
        <dbReference type="ARBA" id="ARBA00022448"/>
    </source>
</evidence>
<evidence type="ECO:0000256" key="7">
    <source>
        <dbReference type="ARBA" id="ARBA00023034"/>
    </source>
</evidence>
<name>A0AAV0AZM2_PHAPC</name>
<dbReference type="Pfam" id="PF12352">
    <property type="entry name" value="V-SNARE_C"/>
    <property type="match status" value="1"/>
</dbReference>
<comment type="subcellular location">
    <subcellularLocation>
        <location evidence="1">Endoplasmic reticulum membrane</location>
        <topology evidence="1">Single-pass type IV membrane protein</topology>
    </subcellularLocation>
    <subcellularLocation>
        <location evidence="2">Golgi apparatus membrane</location>
        <topology evidence="2">Single-pass type IV membrane protein</topology>
    </subcellularLocation>
</comment>
<dbReference type="Gene3D" id="1.20.5.110">
    <property type="match status" value="1"/>
</dbReference>
<evidence type="ECO:0000313" key="14">
    <source>
        <dbReference type="EMBL" id="CAH7674393.1"/>
    </source>
</evidence>
<keyword evidence="7" id="KW-0333">Golgi apparatus</keyword>
<dbReference type="PANTHER" id="PTHR21230:SF1">
    <property type="entry name" value="GOLGI SNAP RECEPTOR COMPLEX MEMBER 2"/>
    <property type="match status" value="1"/>
</dbReference>
<feature type="region of interest" description="Disordered" evidence="12">
    <location>
        <begin position="28"/>
        <end position="47"/>
    </location>
</feature>
<evidence type="ECO:0000256" key="4">
    <source>
        <dbReference type="ARBA" id="ARBA00022692"/>
    </source>
</evidence>
<feature type="compositionally biased region" description="Low complexity" evidence="12">
    <location>
        <begin position="28"/>
        <end position="43"/>
    </location>
</feature>
<evidence type="ECO:0000256" key="11">
    <source>
        <dbReference type="PIRNR" id="PIRNR028865"/>
    </source>
</evidence>
<keyword evidence="6 13" id="KW-1133">Transmembrane helix</keyword>